<keyword evidence="4" id="KW-0998">Cell outer membrane</keyword>
<proteinExistence type="inferred from homology"/>
<keyword evidence="3" id="KW-0472">Membrane</keyword>
<dbReference type="Proteomes" id="UP000093748">
    <property type="component" value="Unassembled WGS sequence"/>
</dbReference>
<evidence type="ECO:0000259" key="7">
    <source>
        <dbReference type="Pfam" id="PF13505"/>
    </source>
</evidence>
<evidence type="ECO:0000256" key="6">
    <source>
        <dbReference type="SAM" id="SignalP"/>
    </source>
</evidence>
<feature type="domain" description="Outer membrane protein beta-barrel" evidence="7">
    <location>
        <begin position="15"/>
        <end position="225"/>
    </location>
</feature>
<dbReference type="InterPro" id="IPR011250">
    <property type="entry name" value="OMP/PagP_B-barrel"/>
</dbReference>
<evidence type="ECO:0000256" key="3">
    <source>
        <dbReference type="ARBA" id="ARBA00023136"/>
    </source>
</evidence>
<organism evidence="8 9">
    <name type="scientific">Rhizobium loti</name>
    <name type="common">Mesorhizobium loti</name>
    <dbReference type="NCBI Taxonomy" id="381"/>
    <lineage>
        <taxon>Bacteria</taxon>
        <taxon>Pseudomonadati</taxon>
        <taxon>Pseudomonadota</taxon>
        <taxon>Alphaproteobacteria</taxon>
        <taxon>Hyphomicrobiales</taxon>
        <taxon>Phyllobacteriaceae</taxon>
        <taxon>Mesorhizobium</taxon>
    </lineage>
</organism>
<dbReference type="EMBL" id="LZTJ01000035">
    <property type="protein sequence ID" value="OBP68851.1"/>
    <property type="molecule type" value="Genomic_DNA"/>
</dbReference>
<accession>A0A1A5HNR1</accession>
<dbReference type="AlphaFoldDB" id="A0A1A5HNR1"/>
<dbReference type="Pfam" id="PF13505">
    <property type="entry name" value="OMP_b-brl"/>
    <property type="match status" value="1"/>
</dbReference>
<evidence type="ECO:0000313" key="8">
    <source>
        <dbReference type="EMBL" id="OBP68851.1"/>
    </source>
</evidence>
<comment type="similarity">
    <text evidence="5">Belongs to the Omp25/RopB family.</text>
</comment>
<reference evidence="9" key="1">
    <citation type="submission" date="2016-06" db="EMBL/GenBank/DDBJ databases">
        <title>NZP2037 Pacbio-Illumina hybrid assembly.</title>
        <authorList>
            <person name="Ramsay J.P."/>
        </authorList>
    </citation>
    <scope>NUCLEOTIDE SEQUENCE [LARGE SCALE GENOMIC DNA]</scope>
    <source>
        <strain evidence="9">R7ANS::ICEMlSym2042</strain>
    </source>
</reference>
<evidence type="ECO:0000256" key="5">
    <source>
        <dbReference type="ARBA" id="ARBA00038306"/>
    </source>
</evidence>
<dbReference type="PANTHER" id="PTHR34001:SF3">
    <property type="entry name" value="BLL7405 PROTEIN"/>
    <property type="match status" value="1"/>
</dbReference>
<dbReference type="RefSeq" id="WP_010910129.1">
    <property type="nucleotide sequence ID" value="NZ_LZTH01000048.1"/>
</dbReference>
<dbReference type="Gene3D" id="2.40.160.20">
    <property type="match status" value="1"/>
</dbReference>
<gene>
    <name evidence="8" type="ORF">BAE39_25890</name>
</gene>
<dbReference type="InterPro" id="IPR051692">
    <property type="entry name" value="OMP-like"/>
</dbReference>
<evidence type="ECO:0000256" key="1">
    <source>
        <dbReference type="ARBA" id="ARBA00004442"/>
    </source>
</evidence>
<dbReference type="InterPro" id="IPR027385">
    <property type="entry name" value="Beta-barrel_OMP"/>
</dbReference>
<name>A0A1A5HNR1_RHILI</name>
<dbReference type="OrthoDB" id="9815357at2"/>
<sequence>MRASIFIGSVFFAALMAGTALAADATVELPVASSYNWTGGYIGAQIGGGWSKVDQPWGFTEASPNIFDQDNADGSGVVGGLHAGYNWQSGSFVFGGEADINATGIDGDDGGSGGDINGFKARWVASVRARAGFAFDRVLIYGTGGYAYLNGKADTRDVGRQESHSASFNGWTIGAGAEYALTDNITVRGEYRYADFGSKTVVFNNYVEDISPALHTVTIGVSYKF</sequence>
<dbReference type="GeneID" id="66683463"/>
<dbReference type="SUPFAM" id="SSF56925">
    <property type="entry name" value="OMPA-like"/>
    <property type="match status" value="1"/>
</dbReference>
<dbReference type="GO" id="GO:0009279">
    <property type="term" value="C:cell outer membrane"/>
    <property type="evidence" value="ECO:0007669"/>
    <property type="project" value="UniProtKB-SubCell"/>
</dbReference>
<protein>
    <recommendedName>
        <fullName evidence="7">Outer membrane protein beta-barrel domain-containing protein</fullName>
    </recommendedName>
</protein>
<feature type="signal peptide" evidence="6">
    <location>
        <begin position="1"/>
        <end position="22"/>
    </location>
</feature>
<dbReference type="PANTHER" id="PTHR34001">
    <property type="entry name" value="BLL7405 PROTEIN"/>
    <property type="match status" value="1"/>
</dbReference>
<comment type="caution">
    <text evidence="8">The sequence shown here is derived from an EMBL/GenBank/DDBJ whole genome shotgun (WGS) entry which is preliminary data.</text>
</comment>
<evidence type="ECO:0000256" key="2">
    <source>
        <dbReference type="ARBA" id="ARBA00022729"/>
    </source>
</evidence>
<keyword evidence="2 6" id="KW-0732">Signal</keyword>
<feature type="chain" id="PRO_5009826926" description="Outer membrane protein beta-barrel domain-containing protein" evidence="6">
    <location>
        <begin position="23"/>
        <end position="225"/>
    </location>
</feature>
<evidence type="ECO:0000313" key="9">
    <source>
        <dbReference type="Proteomes" id="UP000093748"/>
    </source>
</evidence>
<evidence type="ECO:0000256" key="4">
    <source>
        <dbReference type="ARBA" id="ARBA00023237"/>
    </source>
</evidence>
<comment type="subcellular location">
    <subcellularLocation>
        <location evidence="1">Cell outer membrane</location>
    </subcellularLocation>
</comment>